<organism evidence="4 5">
    <name type="scientific">Sinorhizobium glycinis</name>
    <dbReference type="NCBI Taxonomy" id="1472378"/>
    <lineage>
        <taxon>Bacteria</taxon>
        <taxon>Pseudomonadati</taxon>
        <taxon>Pseudomonadota</taxon>
        <taxon>Alphaproteobacteria</taxon>
        <taxon>Hyphomicrobiales</taxon>
        <taxon>Rhizobiaceae</taxon>
        <taxon>Sinorhizobium/Ensifer group</taxon>
        <taxon>Sinorhizobium</taxon>
    </lineage>
</organism>
<dbReference type="OrthoDB" id="6187564at2"/>
<proteinExistence type="predicted"/>
<dbReference type="GO" id="GO:0043138">
    <property type="term" value="F:3'-5' DNA helicase activity"/>
    <property type="evidence" value="ECO:0007669"/>
    <property type="project" value="TreeGrafter"/>
</dbReference>
<reference evidence="4 5" key="1">
    <citation type="journal article" date="2016" name="Int. J. Syst. Evol. Microbiol.">
        <title>Ensifer glycinis sp. nov., an novel rhizobial species associated with Glycine spp.</title>
        <authorList>
            <person name="Yan H."/>
            <person name="Yan J."/>
            <person name="Sui X.H."/>
            <person name="Wang E.T."/>
            <person name="Chen W.X."/>
            <person name="Zhang X.X."/>
            <person name="Chen W.F."/>
        </authorList>
    </citation>
    <scope>NUCLEOTIDE SEQUENCE [LARGE SCALE GENOMIC DNA]</scope>
    <source>
        <strain evidence="4 5">CCBAU 23380</strain>
    </source>
</reference>
<gene>
    <name evidence="4" type="ORF">AU381_07980</name>
</gene>
<dbReference type="AlphaFoldDB" id="A0A178XX51"/>
<evidence type="ECO:0000256" key="1">
    <source>
        <dbReference type="ARBA" id="ARBA00034923"/>
    </source>
</evidence>
<dbReference type="Gene3D" id="3.40.50.300">
    <property type="entry name" value="P-loop containing nucleotide triphosphate hydrolases"/>
    <property type="match status" value="1"/>
</dbReference>
<keyword evidence="4" id="KW-0067">ATP-binding</keyword>
<evidence type="ECO:0000259" key="3">
    <source>
        <dbReference type="Pfam" id="PF13538"/>
    </source>
</evidence>
<sequence>MEDSKPIIENAARTSLDCMEKIAGKVEAEAEVPTLEAAGQFAVVNSFTTPNQVEQYAKVRRETAASLGRLRKEPLLARVDFEDEDGKPDAIFIAPVAPPAELGGPRVASLNSPVGRIASRKPGAEYTLKIGGREQDVLITAITKLYPEKRAKEWDSVNSQISLRGDTRTIPSLLRYLKSGTSGPQPAEEQEDILARILATAEQESLVIPGIVRPEVDGVTLRQQRIVDEYQDEIFRMPINRRLFLSGPPGTGKTTTLIRRLGQKVDLSEDVLTDTERAAIQRVGDLTDHPRSWMLFSPTELLKQYVKENFAREGVPASEENIKTWSQYRVEVARNYLGLLNTTNRKGLFVLAEHRPDYLADRCGSSEDAAWYDAFLAHFWGAVSADFASEAEALARSPDLNVAMVGARVVSVLSTHRRGLDGRVIVDLGRLSEEIKETVSSLQVAFAKVSDGLLNRTLHADVEFLSKFGKISADLRRASQEETDDEDADEIFDGDEDEELSHSSSQPIRVAYARYAQLLRTLANARSNGKKPGPNSYAGKLAAWLGDGRLPNDEQMKQLAQIARSQRRLRKFLRPDRLIMRSIIPKFRNFRADEASSRDWYTQAPSSASLIAWQELDVLMLATMRIGAEVSSNLARISDSEPPSRGILADIRTLYRNQILVDEVTDFSLIQLALMHELAHPSLHSFFVCGDFNQRLTEWGITSDRDFDWISKSFERRSVSISYRQTRKLVELASAVTALDGATQEVTLPDFNDIDGVAPVWGEELNTIEVKARWLRTRIGEIEARDNRLPSIAVLVNSEEDVEPLALELNKILRDINYSAEACKDGKSIGSEKTIRVFDIQHIKGLEFQAAFFMDMDSLIQKKPTLFNKYLYVGATRAATYFGLTFTGKVPSEMVPMAEHFLTRW</sequence>
<keyword evidence="4" id="KW-0347">Helicase</keyword>
<feature type="domain" description="UvrD-like helicase C-terminal" evidence="3">
    <location>
        <begin position="835"/>
        <end position="882"/>
    </location>
</feature>
<dbReference type="InterPro" id="IPR000212">
    <property type="entry name" value="DNA_helicase_UvrD/REP"/>
</dbReference>
<feature type="compositionally biased region" description="Acidic residues" evidence="2">
    <location>
        <begin position="481"/>
        <end position="499"/>
    </location>
</feature>
<dbReference type="GO" id="GO:0000725">
    <property type="term" value="P:recombinational repair"/>
    <property type="evidence" value="ECO:0007669"/>
    <property type="project" value="TreeGrafter"/>
</dbReference>
<dbReference type="Pfam" id="PF13538">
    <property type="entry name" value="UvrD_C_2"/>
    <property type="match status" value="1"/>
</dbReference>
<dbReference type="STRING" id="1472378.AU381_07980"/>
<evidence type="ECO:0000313" key="4">
    <source>
        <dbReference type="EMBL" id="OAP39035.1"/>
    </source>
</evidence>
<keyword evidence="4" id="KW-0547">Nucleotide-binding</keyword>
<dbReference type="InterPro" id="IPR027417">
    <property type="entry name" value="P-loop_NTPase"/>
</dbReference>
<dbReference type="Proteomes" id="UP000094025">
    <property type="component" value="Unassembled WGS sequence"/>
</dbReference>
<dbReference type="PANTHER" id="PTHR11070">
    <property type="entry name" value="UVRD / RECB / PCRA DNA HELICASE FAMILY MEMBER"/>
    <property type="match status" value="1"/>
</dbReference>
<evidence type="ECO:0000256" key="2">
    <source>
        <dbReference type="SAM" id="MobiDB-lite"/>
    </source>
</evidence>
<feature type="region of interest" description="Disordered" evidence="2">
    <location>
        <begin position="476"/>
        <end position="503"/>
    </location>
</feature>
<comment type="caution">
    <text evidence="4">The sequence shown here is derived from an EMBL/GenBank/DDBJ whole genome shotgun (WGS) entry which is preliminary data.</text>
</comment>
<keyword evidence="5" id="KW-1185">Reference proteome</keyword>
<dbReference type="PANTHER" id="PTHR11070:SF2">
    <property type="entry name" value="ATP-DEPENDENT DNA HELICASE SRS2"/>
    <property type="match status" value="1"/>
</dbReference>
<dbReference type="SUPFAM" id="SSF52540">
    <property type="entry name" value="P-loop containing nucleoside triphosphate hydrolases"/>
    <property type="match status" value="1"/>
</dbReference>
<protein>
    <recommendedName>
        <fullName evidence="1">DNA 3'-5' helicase II</fullName>
    </recommendedName>
</protein>
<accession>A0A178XX51</accession>
<dbReference type="InterPro" id="IPR027785">
    <property type="entry name" value="UvrD-like_helicase_C"/>
</dbReference>
<dbReference type="EMBL" id="LPUX01000060">
    <property type="protein sequence ID" value="OAP39035.1"/>
    <property type="molecule type" value="Genomic_DNA"/>
</dbReference>
<name>A0A178XX51_9HYPH</name>
<dbReference type="GO" id="GO:0005524">
    <property type="term" value="F:ATP binding"/>
    <property type="evidence" value="ECO:0007669"/>
    <property type="project" value="InterPro"/>
</dbReference>
<evidence type="ECO:0000313" key="5">
    <source>
        <dbReference type="Proteomes" id="UP000094025"/>
    </source>
</evidence>
<dbReference type="GO" id="GO:0003677">
    <property type="term" value="F:DNA binding"/>
    <property type="evidence" value="ECO:0007669"/>
    <property type="project" value="InterPro"/>
</dbReference>
<keyword evidence="4" id="KW-0378">Hydrolase</keyword>
<dbReference type="RefSeq" id="WP_064242510.1">
    <property type="nucleotide sequence ID" value="NZ_LPUX01000060.1"/>
</dbReference>